<gene>
    <name evidence="2" type="ORF">EFY79_18690</name>
</gene>
<evidence type="ECO:0000313" key="2">
    <source>
        <dbReference type="EMBL" id="RNI33473.1"/>
    </source>
</evidence>
<name>A0A3M9N8D3_9BACT</name>
<dbReference type="OrthoDB" id="8432779at2"/>
<dbReference type="PROSITE" id="PS51257">
    <property type="entry name" value="PROKAR_LIPOPROTEIN"/>
    <property type="match status" value="1"/>
</dbReference>
<proteinExistence type="predicted"/>
<feature type="chain" id="PRO_5018088728" description="DUF4440 domain-containing protein" evidence="1">
    <location>
        <begin position="25"/>
        <end position="312"/>
    </location>
</feature>
<dbReference type="Proteomes" id="UP000267223">
    <property type="component" value="Unassembled WGS sequence"/>
</dbReference>
<dbReference type="RefSeq" id="WP_123122275.1">
    <property type="nucleotide sequence ID" value="NZ_RJJR01000019.1"/>
</dbReference>
<feature type="signal peptide" evidence="1">
    <location>
        <begin position="1"/>
        <end position="24"/>
    </location>
</feature>
<dbReference type="EMBL" id="RJJR01000019">
    <property type="protein sequence ID" value="RNI33473.1"/>
    <property type="molecule type" value="Genomic_DNA"/>
</dbReference>
<dbReference type="AlphaFoldDB" id="A0A3M9N8D3"/>
<accession>A0A3M9N8D3</accession>
<organism evidence="2 3">
    <name type="scientific">Hanamia caeni</name>
    <dbReference type="NCBI Taxonomy" id="2294116"/>
    <lineage>
        <taxon>Bacteria</taxon>
        <taxon>Pseudomonadati</taxon>
        <taxon>Bacteroidota</taxon>
        <taxon>Chitinophagia</taxon>
        <taxon>Chitinophagales</taxon>
        <taxon>Chitinophagaceae</taxon>
        <taxon>Hanamia</taxon>
    </lineage>
</organism>
<dbReference type="InterPro" id="IPR032710">
    <property type="entry name" value="NTF2-like_dom_sf"/>
</dbReference>
<comment type="caution">
    <text evidence="2">The sequence shown here is derived from an EMBL/GenBank/DDBJ whole genome shotgun (WGS) entry which is preliminary data.</text>
</comment>
<dbReference type="SUPFAM" id="SSF54427">
    <property type="entry name" value="NTF2-like"/>
    <property type="match status" value="1"/>
</dbReference>
<dbReference type="Gene3D" id="3.10.450.50">
    <property type="match status" value="1"/>
</dbReference>
<keyword evidence="3" id="KW-1185">Reference proteome</keyword>
<evidence type="ECO:0008006" key="4">
    <source>
        <dbReference type="Google" id="ProtNLM"/>
    </source>
</evidence>
<reference evidence="2 3" key="1">
    <citation type="submission" date="2018-11" db="EMBL/GenBank/DDBJ databases">
        <title>Draft genome sequence of Ferruginibacter sp. BO-59.</title>
        <authorList>
            <person name="Im W.T."/>
        </authorList>
    </citation>
    <scope>NUCLEOTIDE SEQUENCE [LARGE SCALE GENOMIC DNA]</scope>
    <source>
        <strain evidence="2 3">BO-59</strain>
    </source>
</reference>
<evidence type="ECO:0000256" key="1">
    <source>
        <dbReference type="SAM" id="SignalP"/>
    </source>
</evidence>
<sequence>MKKTMLFALICAIAGCFVFTSASAQKSDEAAIKKVLNEETSNYFHKNYDGWANTWVHDTAASVLNASANGYSQLLGWNAIAAQYKNDIEELSVRSEAEIAPFLNKTDYHIYISGNMATVSFKEGSKNPNTEMRTLVKQNGAWKILNFTLINNAAYVMNNVMSNMRAFVGKWVLDGKATMEPSNGAVLNSAAFELKETPIGMEQLSSFIFTNNGQSFAPPTAYEYFIPDFNTGTISYTSVRENRFGQTFTSTGKITSDKINSFTATVMYPDKPTVIQTEYTVTLQDGKWHQVGKDYDKNGKQVSTETIDLRRL</sequence>
<keyword evidence="1" id="KW-0732">Signal</keyword>
<evidence type="ECO:0000313" key="3">
    <source>
        <dbReference type="Proteomes" id="UP000267223"/>
    </source>
</evidence>
<protein>
    <recommendedName>
        <fullName evidence="4">DUF4440 domain-containing protein</fullName>
    </recommendedName>
</protein>